<dbReference type="Pfam" id="PF13280">
    <property type="entry name" value="WYL"/>
    <property type="match status" value="1"/>
</dbReference>
<dbReference type="EMBL" id="BAAAHK010000006">
    <property type="protein sequence ID" value="GAA0938423.1"/>
    <property type="molecule type" value="Genomic_DNA"/>
</dbReference>
<evidence type="ECO:0000313" key="5">
    <source>
        <dbReference type="Proteomes" id="UP001500542"/>
    </source>
</evidence>
<dbReference type="PANTHER" id="PTHR34580">
    <property type="match status" value="1"/>
</dbReference>
<feature type="domain" description="Helix-turn-helix type 11" evidence="1">
    <location>
        <begin position="17"/>
        <end position="66"/>
    </location>
</feature>
<dbReference type="Gene3D" id="1.10.10.10">
    <property type="entry name" value="Winged helix-like DNA-binding domain superfamily/Winged helix DNA-binding domain"/>
    <property type="match status" value="1"/>
</dbReference>
<dbReference type="InterPro" id="IPR036388">
    <property type="entry name" value="WH-like_DNA-bd_sf"/>
</dbReference>
<keyword evidence="5" id="KW-1185">Reference proteome</keyword>
<dbReference type="Pfam" id="PF25583">
    <property type="entry name" value="WCX"/>
    <property type="match status" value="1"/>
</dbReference>
<dbReference type="SUPFAM" id="SSF46785">
    <property type="entry name" value="Winged helix' DNA-binding domain"/>
    <property type="match status" value="1"/>
</dbReference>
<organism evidence="4 5">
    <name type="scientific">Kribbella koreensis</name>
    <dbReference type="NCBI Taxonomy" id="57909"/>
    <lineage>
        <taxon>Bacteria</taxon>
        <taxon>Bacillati</taxon>
        <taxon>Actinomycetota</taxon>
        <taxon>Actinomycetes</taxon>
        <taxon>Propionibacteriales</taxon>
        <taxon>Kribbellaceae</taxon>
        <taxon>Kribbella</taxon>
    </lineage>
</organism>
<evidence type="ECO:0000259" key="1">
    <source>
        <dbReference type="Pfam" id="PF08279"/>
    </source>
</evidence>
<dbReference type="Proteomes" id="UP001500542">
    <property type="component" value="Unassembled WGS sequence"/>
</dbReference>
<dbReference type="RefSeq" id="WP_343968678.1">
    <property type="nucleotide sequence ID" value="NZ_BAAAHK010000006.1"/>
</dbReference>
<feature type="domain" description="WCX" evidence="3">
    <location>
        <begin position="238"/>
        <end position="312"/>
    </location>
</feature>
<name>A0ABP4AN37_9ACTN</name>
<proteinExistence type="predicted"/>
<dbReference type="InterPro" id="IPR036390">
    <property type="entry name" value="WH_DNA-bd_sf"/>
</dbReference>
<dbReference type="InterPro" id="IPR026881">
    <property type="entry name" value="WYL_dom"/>
</dbReference>
<sequence>MIVDELSPTAKALMALELIQDNPGISGERLGQRLGVTDRAARRYVGILREAGIPIVSTPGRYGGYRVGRGFRLPPLMFSTAEALGLMMAALEGHHRASDPEDPAGSALNKIIRVLPKPVAEPAESMRRIITPRQAAEGTYPNPETTAALVQACTAARRLRIGYTRGDRDPITMDVDPWAVSVRQGLWYLLCWSHTKDAQRVLRVDRVTTTELMDETFDPPEVLDPIAAIEDHFAQGWRYAIEVVIDAPLADIVLARKLGRLEPIDETHTRLIGSTDEPDWYAYRLASLEATFSVIEPPELREALHTLGQRILKASEG</sequence>
<evidence type="ECO:0000313" key="4">
    <source>
        <dbReference type="EMBL" id="GAA0938423.1"/>
    </source>
</evidence>
<comment type="caution">
    <text evidence="4">The sequence shown here is derived from an EMBL/GenBank/DDBJ whole genome shotgun (WGS) entry which is preliminary data.</text>
</comment>
<dbReference type="PANTHER" id="PTHR34580:SF3">
    <property type="entry name" value="PROTEIN PAFB"/>
    <property type="match status" value="1"/>
</dbReference>
<evidence type="ECO:0000259" key="3">
    <source>
        <dbReference type="Pfam" id="PF25583"/>
    </source>
</evidence>
<evidence type="ECO:0000259" key="2">
    <source>
        <dbReference type="Pfam" id="PF13280"/>
    </source>
</evidence>
<dbReference type="InterPro" id="IPR013196">
    <property type="entry name" value="HTH_11"/>
</dbReference>
<dbReference type="Pfam" id="PF08279">
    <property type="entry name" value="HTH_11"/>
    <property type="match status" value="1"/>
</dbReference>
<dbReference type="InterPro" id="IPR057727">
    <property type="entry name" value="WCX_dom"/>
</dbReference>
<reference evidence="5" key="1">
    <citation type="journal article" date="2019" name="Int. J. Syst. Evol. Microbiol.">
        <title>The Global Catalogue of Microorganisms (GCM) 10K type strain sequencing project: providing services to taxonomists for standard genome sequencing and annotation.</title>
        <authorList>
            <consortium name="The Broad Institute Genomics Platform"/>
            <consortium name="The Broad Institute Genome Sequencing Center for Infectious Disease"/>
            <person name="Wu L."/>
            <person name="Ma J."/>
        </authorList>
    </citation>
    <scope>NUCLEOTIDE SEQUENCE [LARGE SCALE GENOMIC DNA]</scope>
    <source>
        <strain evidence="5">JCM 10977</strain>
    </source>
</reference>
<accession>A0ABP4AN37</accession>
<feature type="domain" description="WYL" evidence="2">
    <location>
        <begin position="145"/>
        <end position="211"/>
    </location>
</feature>
<dbReference type="PROSITE" id="PS52050">
    <property type="entry name" value="WYL"/>
    <property type="match status" value="1"/>
</dbReference>
<gene>
    <name evidence="4" type="ORF">GCM10009554_27410</name>
</gene>
<protein>
    <submittedName>
        <fullName evidence="4">WYL domain-containing protein</fullName>
    </submittedName>
</protein>
<dbReference type="InterPro" id="IPR051534">
    <property type="entry name" value="CBASS_pafABC_assoc_protein"/>
</dbReference>